<proteinExistence type="predicted"/>
<reference evidence="1 2" key="1">
    <citation type="journal article" date="2018" name="BMC Genomics">
        <title>Genomic comparison of Trypanosoma conorhini and Trypanosoma rangeli to Trypanosoma cruzi strains of high and low virulence.</title>
        <authorList>
            <person name="Bradwell K.R."/>
            <person name="Koparde V.N."/>
            <person name="Matveyev A.V."/>
            <person name="Serrano M.G."/>
            <person name="Alves J.M."/>
            <person name="Parikh H."/>
            <person name="Huang B."/>
            <person name="Lee V."/>
            <person name="Espinosa-Alvarez O."/>
            <person name="Ortiz P.A."/>
            <person name="Costa-Martins A.G."/>
            <person name="Teixeira M.M."/>
            <person name="Buck G.A."/>
        </authorList>
    </citation>
    <scope>NUCLEOTIDE SEQUENCE [LARGE SCALE GENOMIC DNA]</scope>
    <source>
        <strain evidence="1 2">AM80</strain>
    </source>
</reference>
<gene>
    <name evidence="1" type="ORF">TraAM80_08698</name>
</gene>
<accession>A0A422MZE6</accession>
<name>A0A422MZE6_TRYRA</name>
<organism evidence="1 2">
    <name type="scientific">Trypanosoma rangeli</name>
    <dbReference type="NCBI Taxonomy" id="5698"/>
    <lineage>
        <taxon>Eukaryota</taxon>
        <taxon>Discoba</taxon>
        <taxon>Euglenozoa</taxon>
        <taxon>Kinetoplastea</taxon>
        <taxon>Metakinetoplastina</taxon>
        <taxon>Trypanosomatida</taxon>
        <taxon>Trypanosomatidae</taxon>
        <taxon>Trypanosoma</taxon>
        <taxon>Herpetosoma</taxon>
    </lineage>
</organism>
<evidence type="ECO:0000313" key="1">
    <source>
        <dbReference type="EMBL" id="RNE98551.1"/>
    </source>
</evidence>
<dbReference type="GeneID" id="40332631"/>
<dbReference type="EMBL" id="MKGL01000453">
    <property type="protein sequence ID" value="RNE98551.1"/>
    <property type="molecule type" value="Genomic_DNA"/>
</dbReference>
<dbReference type="AlphaFoldDB" id="A0A422MZE6"/>
<evidence type="ECO:0000313" key="2">
    <source>
        <dbReference type="Proteomes" id="UP000283634"/>
    </source>
</evidence>
<dbReference type="Proteomes" id="UP000283634">
    <property type="component" value="Unassembled WGS sequence"/>
</dbReference>
<sequence>MGAVALLKRASTAQERLGPLSVTYLLCTSVDGVHFYGANAPLWGAAGDAAALSSLTTAAPRAAASPVENVGRLPLVLRVDPNMSGSYYTRDMDVVHQLVVRPRVGGGAGLAALGLESSAKWLVLFQCAVALLLQVDPAIIVVLLSNRTVVEASVLVTNVTASGEHVTYTLSLSLLADARVGRRLEEEAAGTLTASSELLLRYALLLRSNDTQASLFSTLLPPAARGTGLVTVQALYVKFTFDTEVDLHSALAQHSYELPYTPSEGTVWRARFATVPHESLLA</sequence>
<dbReference type="RefSeq" id="XP_029234705.1">
    <property type="nucleotide sequence ID" value="XM_029385435.1"/>
</dbReference>
<protein>
    <submittedName>
        <fullName evidence="1">Uncharacterized protein</fullName>
    </submittedName>
</protein>
<keyword evidence="2" id="KW-1185">Reference proteome</keyword>
<comment type="caution">
    <text evidence="1">The sequence shown here is derived from an EMBL/GenBank/DDBJ whole genome shotgun (WGS) entry which is preliminary data.</text>
</comment>